<dbReference type="PROSITE" id="PS50144">
    <property type="entry name" value="MATH"/>
    <property type="match status" value="1"/>
</dbReference>
<evidence type="ECO:0000256" key="1">
    <source>
        <dbReference type="ARBA" id="ARBA00003051"/>
    </source>
</evidence>
<dbReference type="PANTHER" id="PTHR10131:SF94">
    <property type="entry name" value="TNF RECEPTOR-ASSOCIATED FACTOR 4"/>
    <property type="match status" value="1"/>
</dbReference>
<evidence type="ECO:0000256" key="5">
    <source>
        <dbReference type="ARBA" id="ARBA00022737"/>
    </source>
</evidence>
<reference evidence="14" key="1">
    <citation type="submission" date="2020-01" db="EMBL/GenBank/DDBJ databases">
        <title>Development of genomics and gene disruption for Polysphondylium violaceum indicates a role for the polyketide synthase stlB in stalk morphogenesis.</title>
        <authorList>
            <person name="Narita B."/>
            <person name="Kawabe Y."/>
            <person name="Kin K."/>
            <person name="Saito T."/>
            <person name="Gibbs R."/>
            <person name="Kuspa A."/>
            <person name="Muzny D."/>
            <person name="Queller D."/>
            <person name="Richards S."/>
            <person name="Strassman J."/>
            <person name="Sucgang R."/>
            <person name="Worley K."/>
            <person name="Schaap P."/>
        </authorList>
    </citation>
    <scope>NUCLEOTIDE SEQUENCE</scope>
    <source>
        <strain evidence="14">QSvi11</strain>
    </source>
</reference>
<comment type="function">
    <text evidence="1">Probable adapter protein and signal transducer that links members of the tumor necrosis factor receptor family to different signaling pathways by association with the receptor cytoplasmic domain and kinases.</text>
</comment>
<dbReference type="Proteomes" id="UP000695562">
    <property type="component" value="Unassembled WGS sequence"/>
</dbReference>
<dbReference type="GO" id="GO:0008270">
    <property type="term" value="F:zinc ion binding"/>
    <property type="evidence" value="ECO:0007669"/>
    <property type="project" value="UniProtKB-KW"/>
</dbReference>
<evidence type="ECO:0000256" key="10">
    <source>
        <dbReference type="SAM" id="MobiDB-lite"/>
    </source>
</evidence>
<dbReference type="OrthoDB" id="14492at2759"/>
<keyword evidence="9" id="KW-0175">Coiled coil</keyword>
<keyword evidence="7 8" id="KW-0862">Zinc</keyword>
<evidence type="ECO:0000313" key="15">
    <source>
        <dbReference type="Proteomes" id="UP000695562"/>
    </source>
</evidence>
<dbReference type="InterPro" id="IPR001293">
    <property type="entry name" value="Znf_TRAF"/>
</dbReference>
<comment type="caution">
    <text evidence="14">The sequence shown here is derived from an EMBL/GenBank/DDBJ whole genome shotgun (WGS) entry which is preliminary data.</text>
</comment>
<dbReference type="InterPro" id="IPR001841">
    <property type="entry name" value="Znf_RING"/>
</dbReference>
<dbReference type="PROSITE" id="PS50145">
    <property type="entry name" value="ZF_TRAF"/>
    <property type="match status" value="1"/>
</dbReference>
<keyword evidence="5" id="KW-0677">Repeat</keyword>
<evidence type="ECO:0000259" key="11">
    <source>
        <dbReference type="PROSITE" id="PS50089"/>
    </source>
</evidence>
<keyword evidence="4 8" id="KW-0479">Metal-binding</keyword>
<feature type="domain" description="TRAF-type" evidence="13">
    <location>
        <begin position="249"/>
        <end position="303"/>
    </location>
</feature>
<comment type="subcellular location">
    <subcellularLocation>
        <location evidence="2">Cytoplasm</location>
    </subcellularLocation>
</comment>
<evidence type="ECO:0000256" key="6">
    <source>
        <dbReference type="ARBA" id="ARBA00022771"/>
    </source>
</evidence>
<dbReference type="InterPro" id="IPR008974">
    <property type="entry name" value="TRAF-like"/>
</dbReference>
<evidence type="ECO:0000256" key="7">
    <source>
        <dbReference type="ARBA" id="ARBA00022833"/>
    </source>
</evidence>
<dbReference type="Pfam" id="PF02176">
    <property type="entry name" value="zf-TRAF"/>
    <property type="match status" value="1"/>
</dbReference>
<dbReference type="Gene3D" id="2.60.210.10">
    <property type="entry name" value="Apoptosis, Tumor Necrosis Factor Receptor Associated Protein 2, Chain A"/>
    <property type="match status" value="1"/>
</dbReference>
<dbReference type="SMART" id="SM00184">
    <property type="entry name" value="RING"/>
    <property type="match status" value="1"/>
</dbReference>
<feature type="domain" description="MATH" evidence="12">
    <location>
        <begin position="354"/>
        <end position="481"/>
    </location>
</feature>
<dbReference type="SUPFAM" id="SSF57850">
    <property type="entry name" value="RING/U-box"/>
    <property type="match status" value="1"/>
</dbReference>
<keyword evidence="15" id="KW-1185">Reference proteome</keyword>
<dbReference type="SUPFAM" id="SSF49599">
    <property type="entry name" value="TRAF domain-like"/>
    <property type="match status" value="2"/>
</dbReference>
<evidence type="ECO:0000256" key="3">
    <source>
        <dbReference type="ARBA" id="ARBA00022490"/>
    </source>
</evidence>
<dbReference type="InterPro" id="IPR002083">
    <property type="entry name" value="MATH/TRAF_dom"/>
</dbReference>
<dbReference type="PROSITE" id="PS50089">
    <property type="entry name" value="ZF_RING_2"/>
    <property type="match status" value="1"/>
</dbReference>
<evidence type="ECO:0008006" key="16">
    <source>
        <dbReference type="Google" id="ProtNLM"/>
    </source>
</evidence>
<evidence type="ECO:0000259" key="13">
    <source>
        <dbReference type="PROSITE" id="PS50145"/>
    </source>
</evidence>
<dbReference type="AlphaFoldDB" id="A0A8J4V5T7"/>
<protein>
    <recommendedName>
        <fullName evidence="16">TNF receptor-associated factor family protein</fullName>
    </recommendedName>
</protein>
<keyword evidence="3" id="KW-0963">Cytoplasm</keyword>
<evidence type="ECO:0000256" key="9">
    <source>
        <dbReference type="SAM" id="Coils"/>
    </source>
</evidence>
<dbReference type="Pfam" id="PF13639">
    <property type="entry name" value="zf-RING_2"/>
    <property type="match status" value="1"/>
</dbReference>
<feature type="compositionally biased region" description="Low complexity" evidence="10">
    <location>
        <begin position="156"/>
        <end position="203"/>
    </location>
</feature>
<dbReference type="PANTHER" id="PTHR10131">
    <property type="entry name" value="TNF RECEPTOR ASSOCIATED FACTOR"/>
    <property type="match status" value="1"/>
</dbReference>
<evidence type="ECO:0000313" key="14">
    <source>
        <dbReference type="EMBL" id="KAF2075122.1"/>
    </source>
</evidence>
<evidence type="ECO:0000256" key="4">
    <source>
        <dbReference type="ARBA" id="ARBA00022723"/>
    </source>
</evidence>
<evidence type="ECO:0000259" key="12">
    <source>
        <dbReference type="PROSITE" id="PS50144"/>
    </source>
</evidence>
<dbReference type="Pfam" id="PF22486">
    <property type="entry name" value="MATH_2"/>
    <property type="match status" value="1"/>
</dbReference>
<evidence type="ECO:0000256" key="2">
    <source>
        <dbReference type="ARBA" id="ARBA00004496"/>
    </source>
</evidence>
<sequence>MEVPIETLIIDQELIKELQCGICLQLLNTPRQCQNGHLFDLSCITTSLKKNKQCPICRCSLSSKELSRSLFVEKHIRNLKVYCKYHYKKGEPLVMVPTTEKSISSSSSSSLGSFHDDENWIIDDGGCDHISTFENLETHQNSCEFGFDQCKYSSNNSSSNNKNNNNNNNNNSNSINDNGNANANANGNSSGSNSGIINNNNNNENEKENDECGMIRKKDLENHYVNCPFRPTLCKYCEKQFCFKLIDDHIENCDMKPQTCDLCLVSIIKKDMESHLSDSCPSKLIDCPYSHFGCSSKFTRDNLNNHLENQTAMSQHLKFLLLQQTKKEEDFVKELEEKEDKIRRLEEALLASNGHRIEWKIKNVSKQRSDKYTQSESFIINGFTFFLALFWDGDTSESTGFVSTYLFLETSKAPKGKALFLHYFIEFQNQRDRNQSIQKEFDVLFPIKGGQGWGDRKAIKYTSLEKDGFIKDDTLIIRSDILVKKNLWSIDVAPQR</sequence>
<feature type="coiled-coil region" evidence="9">
    <location>
        <begin position="328"/>
        <end position="355"/>
    </location>
</feature>
<proteinExistence type="predicted"/>
<gene>
    <name evidence="14" type="ORF">CYY_003557</name>
</gene>
<feature type="zinc finger region" description="TRAF-type" evidence="8">
    <location>
        <begin position="249"/>
        <end position="303"/>
    </location>
</feature>
<feature type="region of interest" description="Disordered" evidence="10">
    <location>
        <begin position="156"/>
        <end position="210"/>
    </location>
</feature>
<dbReference type="Gene3D" id="3.30.40.10">
    <property type="entry name" value="Zinc/RING finger domain, C3HC4 (zinc finger)"/>
    <property type="match status" value="3"/>
</dbReference>
<dbReference type="CDD" id="cd00121">
    <property type="entry name" value="MATH"/>
    <property type="match status" value="1"/>
</dbReference>
<dbReference type="GO" id="GO:0005737">
    <property type="term" value="C:cytoplasm"/>
    <property type="evidence" value="ECO:0007669"/>
    <property type="project" value="UniProtKB-SubCell"/>
</dbReference>
<dbReference type="EMBL" id="AJWJ01000113">
    <property type="protein sequence ID" value="KAF2075122.1"/>
    <property type="molecule type" value="Genomic_DNA"/>
</dbReference>
<accession>A0A8J4V5T7</accession>
<feature type="domain" description="RING-type" evidence="11">
    <location>
        <begin position="20"/>
        <end position="58"/>
    </location>
</feature>
<dbReference type="InterPro" id="IPR013083">
    <property type="entry name" value="Znf_RING/FYVE/PHD"/>
</dbReference>
<keyword evidence="6 8" id="KW-0863">Zinc-finger</keyword>
<name>A0A8J4V5T7_9MYCE</name>
<organism evidence="14 15">
    <name type="scientific">Polysphondylium violaceum</name>
    <dbReference type="NCBI Taxonomy" id="133409"/>
    <lineage>
        <taxon>Eukaryota</taxon>
        <taxon>Amoebozoa</taxon>
        <taxon>Evosea</taxon>
        <taxon>Eumycetozoa</taxon>
        <taxon>Dictyostelia</taxon>
        <taxon>Dictyosteliales</taxon>
        <taxon>Dictyosteliaceae</taxon>
        <taxon>Polysphondylium</taxon>
    </lineage>
</organism>
<evidence type="ECO:0000256" key="8">
    <source>
        <dbReference type="PROSITE-ProRule" id="PRU00207"/>
    </source>
</evidence>